<evidence type="ECO:0000256" key="5">
    <source>
        <dbReference type="ARBA" id="ARBA00022801"/>
    </source>
</evidence>
<feature type="domain" description="Adenosine deaminase" evidence="9">
    <location>
        <begin position="15"/>
        <end position="336"/>
    </location>
</feature>
<accession>A0A8K0SYS4</accession>
<evidence type="ECO:0000259" key="9">
    <source>
        <dbReference type="Pfam" id="PF00962"/>
    </source>
</evidence>
<evidence type="ECO:0000256" key="1">
    <source>
        <dbReference type="ARBA" id="ARBA00001947"/>
    </source>
</evidence>
<dbReference type="AlphaFoldDB" id="A0A8K0SYS4"/>
<comment type="similarity">
    <text evidence="2">Belongs to the metallo-dependent hydrolases superfamily. Adenosine and AMP deaminases family.</text>
</comment>
<dbReference type="PANTHER" id="PTHR11409:SF42">
    <property type="entry name" value="ADENOSINE DEAMINASE-LIKE PROTEIN"/>
    <property type="match status" value="1"/>
</dbReference>
<comment type="subunit">
    <text evidence="3">Monomer.</text>
</comment>
<proteinExistence type="inferred from homology"/>
<dbReference type="OrthoDB" id="272271at2759"/>
<evidence type="ECO:0000256" key="8">
    <source>
        <dbReference type="ARBA" id="ARBA00048787"/>
    </source>
</evidence>
<keyword evidence="11" id="KW-1185">Reference proteome</keyword>
<name>A0A8K0SYS4_9HYPO</name>
<dbReference type="GO" id="GO:0046103">
    <property type="term" value="P:inosine biosynthetic process"/>
    <property type="evidence" value="ECO:0007669"/>
    <property type="project" value="TreeGrafter"/>
</dbReference>
<keyword evidence="5" id="KW-0378">Hydrolase</keyword>
<evidence type="ECO:0000313" key="11">
    <source>
        <dbReference type="Proteomes" id="UP000813444"/>
    </source>
</evidence>
<evidence type="ECO:0000256" key="2">
    <source>
        <dbReference type="ARBA" id="ARBA00006676"/>
    </source>
</evidence>
<keyword evidence="7" id="KW-0546">Nucleotide metabolism</keyword>
<dbReference type="GO" id="GO:0006154">
    <property type="term" value="P:adenosine catabolic process"/>
    <property type="evidence" value="ECO:0007669"/>
    <property type="project" value="TreeGrafter"/>
</dbReference>
<gene>
    <name evidence="10" type="ORF">B0I35DRAFT_425244</name>
</gene>
<sequence>MSNLVVDQEFTKRLPKAELHAHLTGSISVATLHKIWLQRKNSDPGFSMEDPLIALPPEKVSYDVFAFFPLFDNYIYELCSNIEAIEYATDEVLRDFEQDGVRYLELRTTPRQSAGLTKEQYVSTVLDCIDAFDQQNMSTFLILSVDRRNTLEQAMQTVELAVKFKDRGVVGVDLCGNPLKGDVSIFRPAFEKARSAGLKITLHFAEVPESSTQEELRTLLSYEPDRLGHVINVPDDIKDMIAEKKKHIGLELCLSCNVHAKLIPGSFGDHHFGYWKDTECSISVCTDDVGIFRSSVSNEYLLLAQHFNLTRADIIKLSERSIVSIFSGQVEKDRLARLLSGFRLEVKIQDM</sequence>
<dbReference type="CDD" id="cd00443">
    <property type="entry name" value="ADA_AMPD"/>
    <property type="match status" value="1"/>
</dbReference>
<dbReference type="GO" id="GO:0004000">
    <property type="term" value="F:adenosine deaminase activity"/>
    <property type="evidence" value="ECO:0007669"/>
    <property type="project" value="TreeGrafter"/>
</dbReference>
<comment type="cofactor">
    <cofactor evidence="1">
        <name>Zn(2+)</name>
        <dbReference type="ChEBI" id="CHEBI:29105"/>
    </cofactor>
</comment>
<dbReference type="SUPFAM" id="SSF51556">
    <property type="entry name" value="Metallo-dependent hydrolases"/>
    <property type="match status" value="1"/>
</dbReference>
<evidence type="ECO:0000256" key="4">
    <source>
        <dbReference type="ARBA" id="ARBA00022723"/>
    </source>
</evidence>
<dbReference type="InterPro" id="IPR001365">
    <property type="entry name" value="A_deaminase_dom"/>
</dbReference>
<comment type="catalytic activity">
    <reaction evidence="8">
        <text>N(6)-methyl-AMP + H2O + H(+) = IMP + methylamine</text>
        <dbReference type="Rhea" id="RHEA:16001"/>
        <dbReference type="ChEBI" id="CHEBI:15377"/>
        <dbReference type="ChEBI" id="CHEBI:15378"/>
        <dbReference type="ChEBI" id="CHEBI:58053"/>
        <dbReference type="ChEBI" id="CHEBI:59338"/>
        <dbReference type="ChEBI" id="CHEBI:144842"/>
    </reaction>
    <physiologicalReaction direction="left-to-right" evidence="8">
        <dbReference type="Rhea" id="RHEA:16002"/>
    </physiologicalReaction>
</comment>
<dbReference type="InterPro" id="IPR032466">
    <property type="entry name" value="Metal_Hydrolase"/>
</dbReference>
<dbReference type="FunFam" id="3.20.20.140:FF:000033">
    <property type="entry name" value="Adenosine deaminase-like protein"/>
    <property type="match status" value="1"/>
</dbReference>
<protein>
    <submittedName>
        <fullName evidence="10">Adenosine deaminase</fullName>
    </submittedName>
</protein>
<dbReference type="Gene3D" id="3.20.20.140">
    <property type="entry name" value="Metal-dependent hydrolases"/>
    <property type="match status" value="1"/>
</dbReference>
<evidence type="ECO:0000256" key="3">
    <source>
        <dbReference type="ARBA" id="ARBA00011245"/>
    </source>
</evidence>
<keyword evidence="4" id="KW-0479">Metal-binding</keyword>
<keyword evidence="6" id="KW-0862">Zinc</keyword>
<dbReference type="GO" id="GO:0046872">
    <property type="term" value="F:metal ion binding"/>
    <property type="evidence" value="ECO:0007669"/>
    <property type="project" value="UniProtKB-KW"/>
</dbReference>
<evidence type="ECO:0000256" key="6">
    <source>
        <dbReference type="ARBA" id="ARBA00022833"/>
    </source>
</evidence>
<dbReference type="Pfam" id="PF00962">
    <property type="entry name" value="A_deaminase"/>
    <property type="match status" value="1"/>
</dbReference>
<evidence type="ECO:0000313" key="10">
    <source>
        <dbReference type="EMBL" id="KAH7324945.1"/>
    </source>
</evidence>
<dbReference type="Proteomes" id="UP000813444">
    <property type="component" value="Unassembled WGS sequence"/>
</dbReference>
<evidence type="ECO:0000256" key="7">
    <source>
        <dbReference type="ARBA" id="ARBA00023080"/>
    </source>
</evidence>
<dbReference type="GO" id="GO:0009117">
    <property type="term" value="P:nucleotide metabolic process"/>
    <property type="evidence" value="ECO:0007669"/>
    <property type="project" value="UniProtKB-KW"/>
</dbReference>
<dbReference type="InterPro" id="IPR006330">
    <property type="entry name" value="Ado/ade_deaminase"/>
</dbReference>
<dbReference type="PANTHER" id="PTHR11409">
    <property type="entry name" value="ADENOSINE DEAMINASE"/>
    <property type="match status" value="1"/>
</dbReference>
<reference evidence="10" key="1">
    <citation type="journal article" date="2021" name="Nat. Commun.">
        <title>Genetic determinants of endophytism in the Arabidopsis root mycobiome.</title>
        <authorList>
            <person name="Mesny F."/>
            <person name="Miyauchi S."/>
            <person name="Thiergart T."/>
            <person name="Pickel B."/>
            <person name="Atanasova L."/>
            <person name="Karlsson M."/>
            <person name="Huettel B."/>
            <person name="Barry K.W."/>
            <person name="Haridas S."/>
            <person name="Chen C."/>
            <person name="Bauer D."/>
            <person name="Andreopoulos W."/>
            <person name="Pangilinan J."/>
            <person name="LaButti K."/>
            <person name="Riley R."/>
            <person name="Lipzen A."/>
            <person name="Clum A."/>
            <person name="Drula E."/>
            <person name="Henrissat B."/>
            <person name="Kohler A."/>
            <person name="Grigoriev I.V."/>
            <person name="Martin F.M."/>
            <person name="Hacquard S."/>
        </authorList>
    </citation>
    <scope>NUCLEOTIDE SEQUENCE</scope>
    <source>
        <strain evidence="10">MPI-CAGE-CH-0235</strain>
    </source>
</reference>
<dbReference type="EMBL" id="JAGPNK010000003">
    <property type="protein sequence ID" value="KAH7324945.1"/>
    <property type="molecule type" value="Genomic_DNA"/>
</dbReference>
<organism evidence="10 11">
    <name type="scientific">Stachybotrys elegans</name>
    <dbReference type="NCBI Taxonomy" id="80388"/>
    <lineage>
        <taxon>Eukaryota</taxon>
        <taxon>Fungi</taxon>
        <taxon>Dikarya</taxon>
        <taxon>Ascomycota</taxon>
        <taxon>Pezizomycotina</taxon>
        <taxon>Sordariomycetes</taxon>
        <taxon>Hypocreomycetidae</taxon>
        <taxon>Hypocreales</taxon>
        <taxon>Stachybotryaceae</taxon>
        <taxon>Stachybotrys</taxon>
    </lineage>
</organism>
<comment type="caution">
    <text evidence="10">The sequence shown here is derived from an EMBL/GenBank/DDBJ whole genome shotgun (WGS) entry which is preliminary data.</text>
</comment>